<evidence type="ECO:0000313" key="9">
    <source>
        <dbReference type="Proteomes" id="UP001595974"/>
    </source>
</evidence>
<comment type="subcellular location">
    <subcellularLocation>
        <location evidence="1 7">Cell membrane</location>
        <topology evidence="1 7">Multi-pass membrane protein</topology>
    </subcellularLocation>
</comment>
<dbReference type="Proteomes" id="UP001595974">
    <property type="component" value="Unassembled WGS sequence"/>
</dbReference>
<evidence type="ECO:0000256" key="4">
    <source>
        <dbReference type="ARBA" id="ARBA00022692"/>
    </source>
</evidence>
<keyword evidence="4 7" id="KW-0812">Transmembrane</keyword>
<dbReference type="InterPro" id="IPR005134">
    <property type="entry name" value="UPF0114"/>
</dbReference>
<feature type="transmembrane region" description="Helical" evidence="7">
    <location>
        <begin position="140"/>
        <end position="160"/>
    </location>
</feature>
<protein>
    <recommendedName>
        <fullName evidence="7">UPF0114 protein ACFPTN_14385</fullName>
    </recommendedName>
</protein>
<sequence>MKRIETGFEHLLFSSRWLMAPVYFGLVLAMVVLLVKFGKEVWGLFAHIMTASGGELIIGVLSLVDIALIMNLLLIIMFSGYENFVSKMEDLHNHQDRPDWMGHIGFSDLKIKLIGSIVAISGIELLKAFMNVTNLTNQHLGWMVGIHITFLFSGLLYAAMDRISGKGH</sequence>
<gene>
    <name evidence="8" type="ORF">ACFPTN_14385</name>
</gene>
<evidence type="ECO:0000256" key="1">
    <source>
        <dbReference type="ARBA" id="ARBA00004651"/>
    </source>
</evidence>
<feature type="transmembrane region" description="Helical" evidence="7">
    <location>
        <begin position="56"/>
        <end position="81"/>
    </location>
</feature>
<evidence type="ECO:0000256" key="6">
    <source>
        <dbReference type="ARBA" id="ARBA00023136"/>
    </source>
</evidence>
<dbReference type="HAMAP" id="MF_00143">
    <property type="entry name" value="UPF0114"/>
    <property type="match status" value="1"/>
</dbReference>
<feature type="transmembrane region" description="Helical" evidence="7">
    <location>
        <begin position="17"/>
        <end position="35"/>
    </location>
</feature>
<name>A0ABW1ATD8_9RHOO</name>
<dbReference type="EMBL" id="JBHSOG010000051">
    <property type="protein sequence ID" value="MFC5770565.1"/>
    <property type="molecule type" value="Genomic_DNA"/>
</dbReference>
<accession>A0ABW1ATD8</accession>
<evidence type="ECO:0000256" key="2">
    <source>
        <dbReference type="ARBA" id="ARBA00005774"/>
    </source>
</evidence>
<dbReference type="PANTHER" id="PTHR38596">
    <property type="entry name" value="UPF0114 PROTEIN YQHA"/>
    <property type="match status" value="1"/>
</dbReference>
<dbReference type="NCBIfam" id="TIGR00645">
    <property type="entry name" value="HI0507"/>
    <property type="match status" value="1"/>
</dbReference>
<dbReference type="RefSeq" id="WP_096447317.1">
    <property type="nucleotide sequence ID" value="NZ_JBHSOG010000051.1"/>
</dbReference>
<comment type="caution">
    <text evidence="8">The sequence shown here is derived from an EMBL/GenBank/DDBJ whole genome shotgun (WGS) entry which is preliminary data.</text>
</comment>
<keyword evidence="3 7" id="KW-1003">Cell membrane</keyword>
<comment type="similarity">
    <text evidence="2 7">Belongs to the UPF0114 family.</text>
</comment>
<evidence type="ECO:0000256" key="5">
    <source>
        <dbReference type="ARBA" id="ARBA00022989"/>
    </source>
</evidence>
<keyword evidence="6 7" id="KW-0472">Membrane</keyword>
<evidence type="ECO:0000256" key="3">
    <source>
        <dbReference type="ARBA" id="ARBA00022475"/>
    </source>
</evidence>
<dbReference type="PANTHER" id="PTHR38596:SF1">
    <property type="entry name" value="UPF0114 PROTEIN YQHA"/>
    <property type="match status" value="1"/>
</dbReference>
<proteinExistence type="inferred from homology"/>
<organism evidence="8 9">
    <name type="scientific">Thauera sinica</name>
    <dbReference type="NCBI Taxonomy" id="2665146"/>
    <lineage>
        <taxon>Bacteria</taxon>
        <taxon>Pseudomonadati</taxon>
        <taxon>Pseudomonadota</taxon>
        <taxon>Betaproteobacteria</taxon>
        <taxon>Rhodocyclales</taxon>
        <taxon>Zoogloeaceae</taxon>
        <taxon>Thauera</taxon>
    </lineage>
</organism>
<dbReference type="InterPro" id="IPR020761">
    <property type="entry name" value="UPF0114_bac"/>
</dbReference>
<evidence type="ECO:0000313" key="8">
    <source>
        <dbReference type="EMBL" id="MFC5770565.1"/>
    </source>
</evidence>
<keyword evidence="5 7" id="KW-1133">Transmembrane helix</keyword>
<keyword evidence="9" id="KW-1185">Reference proteome</keyword>
<reference evidence="9" key="1">
    <citation type="journal article" date="2019" name="Int. J. Syst. Evol. Microbiol.">
        <title>The Global Catalogue of Microorganisms (GCM) 10K type strain sequencing project: providing services to taxonomists for standard genome sequencing and annotation.</title>
        <authorList>
            <consortium name="The Broad Institute Genomics Platform"/>
            <consortium name="The Broad Institute Genome Sequencing Center for Infectious Disease"/>
            <person name="Wu L."/>
            <person name="Ma J."/>
        </authorList>
    </citation>
    <scope>NUCLEOTIDE SEQUENCE [LARGE SCALE GENOMIC DNA]</scope>
    <source>
        <strain evidence="9">SHR3</strain>
    </source>
</reference>
<dbReference type="Pfam" id="PF03350">
    <property type="entry name" value="UPF0114"/>
    <property type="match status" value="1"/>
</dbReference>
<evidence type="ECO:0000256" key="7">
    <source>
        <dbReference type="HAMAP-Rule" id="MF_00143"/>
    </source>
</evidence>